<gene>
    <name evidence="3" type="ORF">ACFSAH_10540</name>
</gene>
<dbReference type="SUPFAM" id="SSF51445">
    <property type="entry name" value="(Trans)glycosidases"/>
    <property type="match status" value="1"/>
</dbReference>
<dbReference type="PANTHER" id="PTHR43405:SF1">
    <property type="entry name" value="GLYCOSYL HYDROLASE DIGH"/>
    <property type="match status" value="1"/>
</dbReference>
<name>A0ABW4IDI9_9SPHI</name>
<proteinExistence type="predicted"/>
<evidence type="ECO:0000256" key="1">
    <source>
        <dbReference type="ARBA" id="ARBA00022729"/>
    </source>
</evidence>
<dbReference type="GO" id="GO:0016787">
    <property type="term" value="F:hydrolase activity"/>
    <property type="evidence" value="ECO:0007669"/>
    <property type="project" value="UniProtKB-KW"/>
</dbReference>
<dbReference type="Gene3D" id="3.20.20.80">
    <property type="entry name" value="Glycosidases"/>
    <property type="match status" value="1"/>
</dbReference>
<organism evidence="3 4">
    <name type="scientific">Pseudopedobacter beijingensis</name>
    <dbReference type="NCBI Taxonomy" id="1207056"/>
    <lineage>
        <taxon>Bacteria</taxon>
        <taxon>Pseudomonadati</taxon>
        <taxon>Bacteroidota</taxon>
        <taxon>Sphingobacteriia</taxon>
        <taxon>Sphingobacteriales</taxon>
        <taxon>Sphingobacteriaceae</taxon>
        <taxon>Pseudopedobacter</taxon>
    </lineage>
</organism>
<dbReference type="InterPro" id="IPR036116">
    <property type="entry name" value="FN3_sf"/>
</dbReference>
<keyword evidence="3" id="KW-0378">Hydrolase</keyword>
<dbReference type="Gene3D" id="2.60.40.10">
    <property type="entry name" value="Immunoglobulins"/>
    <property type="match status" value="1"/>
</dbReference>
<evidence type="ECO:0000313" key="3">
    <source>
        <dbReference type="EMBL" id="MFD1630318.1"/>
    </source>
</evidence>
<dbReference type="RefSeq" id="WP_379662693.1">
    <property type="nucleotide sequence ID" value="NZ_JBHUDG010000015.1"/>
</dbReference>
<dbReference type="SUPFAM" id="SSF49265">
    <property type="entry name" value="Fibronectin type III"/>
    <property type="match status" value="1"/>
</dbReference>
<dbReference type="InterPro" id="IPR003790">
    <property type="entry name" value="GHL10"/>
</dbReference>
<dbReference type="InterPro" id="IPR017853">
    <property type="entry name" value="GH"/>
</dbReference>
<comment type="caution">
    <text evidence="3">The sequence shown here is derived from an EMBL/GenBank/DDBJ whole genome shotgun (WGS) entry which is preliminary data.</text>
</comment>
<sequence>MVLAIRKTIVFIFLFILAFSKVFSQDNPKREFRGVWVATVKNIDWPSKPGLSTELQKEELIWIFDEHQKNGMNAIMFQVRPSADAFFAKGQELWSAFLSGEQGKAPQPFYDPLAFAIEEAHKRGMELHAWFNPYRATTDNNEKLVSKDHITFKKPEWFFTYGNKKYFNPGLPEVRQYINKVVMEVVRHYDIDGVHFDDYFYPYPDKELMPDTLTFKQYAYGIKNIADWRRHNVDLLIKDIGDSIKSVKKYVKYGISPSAIYRNSQDPEIGSSTSGFEHYSQLYADTKKWIKVGWIDYINPQLYFPFNYAPAAYEKLVDWWAKQSYGRHVYIGHGIYRLNEKKNGWDDPTQMPRQIRYLRQNSNIGGSLYFSSKSLTNNMAAFQDSLRANLYNTVALVPQMPWLDHTPPLPPLKLRKYKNTLVWNKPYTVRDGESAYGYVVYRVKSGEKMDITQSRNILKVIFGTENTNFTDTTAKPYQKYIYTVTAIDRLKNESQPANELKVKVK</sequence>
<dbReference type="Pfam" id="PF02638">
    <property type="entry name" value="GHL10"/>
    <property type="match status" value="1"/>
</dbReference>
<evidence type="ECO:0000313" key="4">
    <source>
        <dbReference type="Proteomes" id="UP001597118"/>
    </source>
</evidence>
<keyword evidence="4" id="KW-1185">Reference proteome</keyword>
<dbReference type="InterPro" id="IPR052177">
    <property type="entry name" value="Divisome_Glycosyl_Hydrolase"/>
</dbReference>
<dbReference type="Proteomes" id="UP001597118">
    <property type="component" value="Unassembled WGS sequence"/>
</dbReference>
<accession>A0ABW4IDI9</accession>
<dbReference type="InterPro" id="IPR013783">
    <property type="entry name" value="Ig-like_fold"/>
</dbReference>
<evidence type="ECO:0000259" key="2">
    <source>
        <dbReference type="Pfam" id="PF02638"/>
    </source>
</evidence>
<keyword evidence="1" id="KW-0732">Signal</keyword>
<feature type="domain" description="Glycosyl hydrolase-like 10" evidence="2">
    <location>
        <begin position="31"/>
        <end position="340"/>
    </location>
</feature>
<dbReference type="PANTHER" id="PTHR43405">
    <property type="entry name" value="GLYCOSYL HYDROLASE DIGH"/>
    <property type="match status" value="1"/>
</dbReference>
<reference evidence="4" key="1">
    <citation type="journal article" date="2019" name="Int. J. Syst. Evol. Microbiol.">
        <title>The Global Catalogue of Microorganisms (GCM) 10K type strain sequencing project: providing services to taxonomists for standard genome sequencing and annotation.</title>
        <authorList>
            <consortium name="The Broad Institute Genomics Platform"/>
            <consortium name="The Broad Institute Genome Sequencing Center for Infectious Disease"/>
            <person name="Wu L."/>
            <person name="Ma J."/>
        </authorList>
    </citation>
    <scope>NUCLEOTIDE SEQUENCE [LARGE SCALE GENOMIC DNA]</scope>
    <source>
        <strain evidence="4">CCUG 53762</strain>
    </source>
</reference>
<dbReference type="EMBL" id="JBHUDG010000015">
    <property type="protein sequence ID" value="MFD1630318.1"/>
    <property type="molecule type" value="Genomic_DNA"/>
</dbReference>
<protein>
    <submittedName>
        <fullName evidence="3">Glycoside hydrolase family 10 protein</fullName>
    </submittedName>
</protein>